<feature type="coiled-coil region" evidence="1">
    <location>
        <begin position="24"/>
        <end position="114"/>
    </location>
</feature>
<gene>
    <name evidence="4" type="ORF">DIZ78_15450</name>
</gene>
<feature type="coiled-coil region" evidence="1">
    <location>
        <begin position="164"/>
        <end position="247"/>
    </location>
</feature>
<dbReference type="InterPro" id="IPR016047">
    <property type="entry name" value="M23ase_b-sheet_dom"/>
</dbReference>
<feature type="signal peptide" evidence="2">
    <location>
        <begin position="1"/>
        <end position="25"/>
    </location>
</feature>
<dbReference type="InterPro" id="IPR050570">
    <property type="entry name" value="Cell_wall_metabolism_enzyme"/>
</dbReference>
<feature type="chain" id="PRO_5016621355" evidence="2">
    <location>
        <begin position="26"/>
        <end position="405"/>
    </location>
</feature>
<accession>A0A370DGB0</accession>
<dbReference type="SUPFAM" id="SSF57997">
    <property type="entry name" value="Tropomyosin"/>
    <property type="match status" value="1"/>
</dbReference>
<dbReference type="AlphaFoldDB" id="A0A370DGB0"/>
<dbReference type="EMBL" id="QFXE01000020">
    <property type="protein sequence ID" value="RDH83404.1"/>
    <property type="molecule type" value="Genomic_DNA"/>
</dbReference>
<keyword evidence="2" id="KW-0732">Signal</keyword>
<evidence type="ECO:0000313" key="4">
    <source>
        <dbReference type="EMBL" id="RDH83404.1"/>
    </source>
</evidence>
<dbReference type="FunFam" id="2.70.70.10:FF:000003">
    <property type="entry name" value="Murein hydrolase activator EnvC"/>
    <property type="match status" value="1"/>
</dbReference>
<dbReference type="CDD" id="cd12797">
    <property type="entry name" value="M23_peptidase"/>
    <property type="match status" value="1"/>
</dbReference>
<sequence>MQRAGAAATLLALVLCAAIPGVSVAAEKAQLQQKSEELARVKARIKQLQTQLQSAEGERQGHNSALRETEERIGDLARRVRVIAVSLDRQRQRMAELEQERADARLQLDFHRQTMEQQIRAAYIMGRQEKVKILLNQQDPAVVSRVMVYYDYLNDARLARMNLIRDSLQRLAKIEQALSEEEQRLQQLQAKEAAEREQLERTRVGRERVIAALKARLRNKGQELDQLKANEKQLSSLLANIQEALADIPMERLAHKPFGILKGRLPWPSKGRLAASFGSPRKVGKLRWDGVLISAPEGREVKAVHYGRVAFADWLRGFGLLLIVDHGDGYMSLYGHNQSLFKETGEWVEPGEVVALVGSSGGRSTSGVYFGIRHNGAAVNPKKWCRRTKGKRISVVRSHAINNKV</sequence>
<dbReference type="SUPFAM" id="SSF51261">
    <property type="entry name" value="Duplicated hybrid motif"/>
    <property type="match status" value="1"/>
</dbReference>
<protein>
    <submittedName>
        <fullName evidence="4">Peptidase M23</fullName>
    </submittedName>
</protein>
<dbReference type="Gene3D" id="2.70.70.10">
    <property type="entry name" value="Glucose Permease (Domain IIA)"/>
    <property type="match status" value="1"/>
</dbReference>
<evidence type="ECO:0000256" key="1">
    <source>
        <dbReference type="SAM" id="Coils"/>
    </source>
</evidence>
<reference evidence="4 5" key="1">
    <citation type="journal article" date="2018" name="ISME J.">
        <title>Endosymbiont genomes yield clues of tubeworm success.</title>
        <authorList>
            <person name="Li Y."/>
            <person name="Liles M.R."/>
            <person name="Halanych K.M."/>
        </authorList>
    </citation>
    <scope>NUCLEOTIDE SEQUENCE [LARGE SCALE GENOMIC DNA]</scope>
    <source>
        <strain evidence="4">A1462</strain>
    </source>
</reference>
<dbReference type="GO" id="GO:0004222">
    <property type="term" value="F:metalloendopeptidase activity"/>
    <property type="evidence" value="ECO:0007669"/>
    <property type="project" value="TreeGrafter"/>
</dbReference>
<proteinExistence type="predicted"/>
<dbReference type="InterPro" id="IPR011055">
    <property type="entry name" value="Dup_hybrid_motif"/>
</dbReference>
<evidence type="ECO:0000313" key="5">
    <source>
        <dbReference type="Proteomes" id="UP000254771"/>
    </source>
</evidence>
<name>A0A370DGB0_9GAMM</name>
<organism evidence="4 5">
    <name type="scientific">endosymbiont of Escarpia spicata</name>
    <dbReference type="NCBI Taxonomy" id="2200908"/>
    <lineage>
        <taxon>Bacteria</taxon>
        <taxon>Pseudomonadati</taxon>
        <taxon>Pseudomonadota</taxon>
        <taxon>Gammaproteobacteria</taxon>
        <taxon>sulfur-oxidizing symbionts</taxon>
    </lineage>
</organism>
<keyword evidence="1" id="KW-0175">Coiled coil</keyword>
<dbReference type="PANTHER" id="PTHR21666:SF270">
    <property type="entry name" value="MUREIN HYDROLASE ACTIVATOR ENVC"/>
    <property type="match status" value="1"/>
</dbReference>
<feature type="domain" description="M23ase beta-sheet core" evidence="3">
    <location>
        <begin position="288"/>
        <end position="381"/>
    </location>
</feature>
<dbReference type="Gene3D" id="6.10.250.3150">
    <property type="match status" value="1"/>
</dbReference>
<evidence type="ECO:0000259" key="3">
    <source>
        <dbReference type="Pfam" id="PF01551"/>
    </source>
</evidence>
<dbReference type="Proteomes" id="UP000254771">
    <property type="component" value="Unassembled WGS sequence"/>
</dbReference>
<dbReference type="Pfam" id="PF01551">
    <property type="entry name" value="Peptidase_M23"/>
    <property type="match status" value="1"/>
</dbReference>
<evidence type="ECO:0000256" key="2">
    <source>
        <dbReference type="SAM" id="SignalP"/>
    </source>
</evidence>
<keyword evidence="5" id="KW-1185">Reference proteome</keyword>
<dbReference type="PANTHER" id="PTHR21666">
    <property type="entry name" value="PEPTIDASE-RELATED"/>
    <property type="match status" value="1"/>
</dbReference>
<comment type="caution">
    <text evidence="4">The sequence shown here is derived from an EMBL/GenBank/DDBJ whole genome shotgun (WGS) entry which is preliminary data.</text>
</comment>